<reference evidence="1 2" key="1">
    <citation type="submission" date="2015-05" db="EMBL/GenBank/DDBJ databases">
        <title>Draft genome sequence of Microvirga vignae strain BR3299, a novel nitrogen fixing bacteria isolated from Brazil semi-aired region.</title>
        <authorList>
            <person name="Zilli J.E."/>
            <person name="Passos S.R."/>
            <person name="Leite J."/>
            <person name="Baldani J.I."/>
            <person name="Xavier G.R."/>
            <person name="Rumjaneck N.G."/>
            <person name="Simoes-Araujo J.L."/>
        </authorList>
    </citation>
    <scope>NUCLEOTIDE SEQUENCE [LARGE SCALE GENOMIC DNA]</scope>
    <source>
        <strain evidence="1 2">BR3299</strain>
    </source>
</reference>
<protein>
    <submittedName>
        <fullName evidence="1">Uncharacterized protein</fullName>
    </submittedName>
</protein>
<dbReference type="EMBL" id="LCYG01000117">
    <property type="protein sequence ID" value="KLK89817.1"/>
    <property type="molecule type" value="Genomic_DNA"/>
</dbReference>
<name>A0A0H1RB69_9HYPH</name>
<proteinExistence type="predicted"/>
<gene>
    <name evidence="1" type="ORF">AA309_29125</name>
</gene>
<accession>A0A0H1RB69</accession>
<comment type="caution">
    <text evidence="1">The sequence shown here is derived from an EMBL/GenBank/DDBJ whole genome shotgun (WGS) entry which is preliminary data.</text>
</comment>
<organism evidence="1 2">
    <name type="scientific">Microvirga vignae</name>
    <dbReference type="NCBI Taxonomy" id="1225564"/>
    <lineage>
        <taxon>Bacteria</taxon>
        <taxon>Pseudomonadati</taxon>
        <taxon>Pseudomonadota</taxon>
        <taxon>Alphaproteobacteria</taxon>
        <taxon>Hyphomicrobiales</taxon>
        <taxon>Methylobacteriaceae</taxon>
        <taxon>Microvirga</taxon>
    </lineage>
</organism>
<sequence>MVISATPCTVSTLIVVPVHTKRIFMWSQQGRSGLLQKVPWWPEQDRPTYRAARSISCLRSLRLDRRRAMLAGLVTSWFLAQPLAYADEFDAL</sequence>
<dbReference type="AlphaFoldDB" id="A0A0H1RB69"/>
<dbReference type="Proteomes" id="UP000035489">
    <property type="component" value="Unassembled WGS sequence"/>
</dbReference>
<evidence type="ECO:0000313" key="2">
    <source>
        <dbReference type="Proteomes" id="UP000035489"/>
    </source>
</evidence>
<dbReference type="PATRIC" id="fig|1225564.3.peg.492"/>
<feature type="non-terminal residue" evidence="1">
    <location>
        <position position="92"/>
    </location>
</feature>
<keyword evidence="2" id="KW-1185">Reference proteome</keyword>
<evidence type="ECO:0000313" key="1">
    <source>
        <dbReference type="EMBL" id="KLK89817.1"/>
    </source>
</evidence>